<evidence type="ECO:0000313" key="3">
    <source>
        <dbReference type="EMBL" id="CAG2060309.1"/>
    </source>
</evidence>
<reference evidence="3" key="1">
    <citation type="submission" date="2021-03" db="EMBL/GenBank/DDBJ databases">
        <authorList>
            <person name="Tran Van P."/>
        </authorList>
    </citation>
    <scope>NUCLEOTIDE SEQUENCE</scope>
</reference>
<feature type="non-terminal residue" evidence="3">
    <location>
        <position position="220"/>
    </location>
</feature>
<comment type="caution">
    <text evidence="3">The sequence shown here is derived from an EMBL/GenBank/DDBJ whole genome shotgun (WGS) entry which is preliminary data.</text>
</comment>
<evidence type="ECO:0000256" key="1">
    <source>
        <dbReference type="SAM" id="MobiDB-lite"/>
    </source>
</evidence>
<proteinExistence type="predicted"/>
<gene>
    <name evidence="3" type="ORF">TPAB3V08_LOCUS7266</name>
</gene>
<feature type="region of interest" description="Disordered" evidence="1">
    <location>
        <begin position="153"/>
        <end position="220"/>
    </location>
</feature>
<protein>
    <submittedName>
        <fullName evidence="3">Uncharacterized protein</fullName>
    </submittedName>
</protein>
<keyword evidence="2" id="KW-1133">Transmembrane helix</keyword>
<feature type="region of interest" description="Disordered" evidence="1">
    <location>
        <begin position="97"/>
        <end position="125"/>
    </location>
</feature>
<organism evidence="3 4">
    <name type="scientific">Timema podura</name>
    <name type="common">Walking stick</name>
    <dbReference type="NCBI Taxonomy" id="61482"/>
    <lineage>
        <taxon>Eukaryota</taxon>
        <taxon>Metazoa</taxon>
        <taxon>Ecdysozoa</taxon>
        <taxon>Arthropoda</taxon>
        <taxon>Hexapoda</taxon>
        <taxon>Insecta</taxon>
        <taxon>Pterygota</taxon>
        <taxon>Neoptera</taxon>
        <taxon>Polyneoptera</taxon>
        <taxon>Phasmatodea</taxon>
        <taxon>Timematodea</taxon>
        <taxon>Timematoidea</taxon>
        <taxon>Timematidae</taxon>
        <taxon>Timema</taxon>
    </lineage>
</organism>
<accession>A0ABN7P453</accession>
<keyword evidence="2" id="KW-0472">Membrane</keyword>
<sequence>MSTAGQQVYYRINNGTMIMINDGPPPEVLCVGLLGRFGARVNRKRWIYVGITVALAILLLCILVAFKTTIRVKYFHPHHNVLTDGSKFGTSSTNAFSVNSGTSKNPDGNHGDEMLSTLKEDDDNVDAIPTTLIPETKDDEKNRILHQNNFPALHTLDKDNSNESSPVPHTLHMHDQNDPNELSPVTRTLHMHDQIDPNESSPVHSTLRIYGQNDPNKPSP</sequence>
<feature type="transmembrane region" description="Helical" evidence="2">
    <location>
        <begin position="46"/>
        <end position="66"/>
    </location>
</feature>
<feature type="compositionally biased region" description="Polar residues" evidence="1">
    <location>
        <begin position="97"/>
        <end position="106"/>
    </location>
</feature>
<name>A0ABN7P453_TIMPD</name>
<evidence type="ECO:0000256" key="2">
    <source>
        <dbReference type="SAM" id="Phobius"/>
    </source>
</evidence>
<dbReference type="Proteomes" id="UP001153148">
    <property type="component" value="Unassembled WGS sequence"/>
</dbReference>
<dbReference type="EMBL" id="CAJPIN010012040">
    <property type="protein sequence ID" value="CAG2060309.1"/>
    <property type="molecule type" value="Genomic_DNA"/>
</dbReference>
<keyword evidence="4" id="KW-1185">Reference proteome</keyword>
<evidence type="ECO:0000313" key="4">
    <source>
        <dbReference type="Proteomes" id="UP001153148"/>
    </source>
</evidence>
<keyword evidence="2" id="KW-0812">Transmembrane</keyword>